<feature type="compositionally biased region" description="Low complexity" evidence="1">
    <location>
        <begin position="76"/>
        <end position="88"/>
    </location>
</feature>
<dbReference type="GO" id="GO:0032153">
    <property type="term" value="C:cell division site"/>
    <property type="evidence" value="ECO:0007669"/>
    <property type="project" value="TreeGrafter"/>
</dbReference>
<evidence type="ECO:0000313" key="3">
    <source>
        <dbReference type="Proteomes" id="UP001412239"/>
    </source>
</evidence>
<feature type="region of interest" description="Disordered" evidence="1">
    <location>
        <begin position="1"/>
        <end position="121"/>
    </location>
</feature>
<reference evidence="2" key="1">
    <citation type="submission" date="2015-10" db="EMBL/GenBank/DDBJ databases">
        <authorList>
            <person name="Regsiter A."/>
            <person name="william w."/>
        </authorList>
    </citation>
    <scope>NUCLEOTIDE SEQUENCE</scope>
    <source>
        <strain evidence="2">Montdore</strain>
    </source>
</reference>
<name>A0A292PZG1_9PEZI</name>
<evidence type="ECO:0008006" key="4">
    <source>
        <dbReference type="Google" id="ProtNLM"/>
    </source>
</evidence>
<sequence length="369" mass="40610">MSFRHIFKKDGGGASGSSKKEGGSTTPPPPPQQQHPEFTFIRSDTNTQDVLNLHDQDPTQQQQQDKDRLSFDRPHSSSGRPRSPLSGSKLISTLSPRRRSNSSAHVPADLPSISSTGDKEQQWELRAAKLAQGGQPSPGIMPRGYGEEVVAHNDDNIQEAIRLHEAGELKKSTAIFGRLADPNGPNNPLSQVLYGLALRHGWGIEPDLPRALTYLQSAARNSAAVEELALKAGMTKGGSAKGELVLAIFELGNCFRHGWGVQKDPVAAREYYETAANLGDADAMNEVAWCYLEGFGCRKDKMKSAMFYRLAEKQGNKILGNTWFVLLPPPPQTLRSIPEGRWRGGFFFRSPFLSLDYRFSIGRKKGRKG</sequence>
<dbReference type="InterPro" id="IPR006597">
    <property type="entry name" value="Sel1-like"/>
</dbReference>
<dbReference type="SMART" id="SM00671">
    <property type="entry name" value="SEL1"/>
    <property type="match status" value="3"/>
</dbReference>
<keyword evidence="3" id="KW-1185">Reference proteome</keyword>
<dbReference type="SUPFAM" id="SSF81901">
    <property type="entry name" value="HCP-like"/>
    <property type="match status" value="1"/>
</dbReference>
<proteinExistence type="predicted"/>
<dbReference type="Pfam" id="PF08238">
    <property type="entry name" value="Sel1"/>
    <property type="match status" value="3"/>
</dbReference>
<evidence type="ECO:0000256" key="1">
    <source>
        <dbReference type="SAM" id="MobiDB-lite"/>
    </source>
</evidence>
<dbReference type="PANTHER" id="PTHR43628:SF1">
    <property type="entry name" value="CHITIN SYNTHASE REGULATORY FACTOR 2-RELATED"/>
    <property type="match status" value="1"/>
</dbReference>
<dbReference type="Proteomes" id="UP001412239">
    <property type="component" value="Unassembled WGS sequence"/>
</dbReference>
<dbReference type="PANTHER" id="PTHR43628">
    <property type="entry name" value="ACTIVATOR OF C KINASE PROTEIN 1-RELATED"/>
    <property type="match status" value="1"/>
</dbReference>
<gene>
    <name evidence="2" type="ORF">GSTUAT00003358001</name>
</gene>
<evidence type="ECO:0000313" key="2">
    <source>
        <dbReference type="EMBL" id="CUS12524.1"/>
    </source>
</evidence>
<protein>
    <recommendedName>
        <fullName evidence="4">HCP-like protein</fullName>
    </recommendedName>
</protein>
<dbReference type="GO" id="GO:0010972">
    <property type="term" value="P:negative regulation of G2/M transition of mitotic cell cycle"/>
    <property type="evidence" value="ECO:0007669"/>
    <property type="project" value="TreeGrafter"/>
</dbReference>
<accession>A0A292PZG1</accession>
<dbReference type="InterPro" id="IPR052945">
    <property type="entry name" value="Mitotic_Regulator"/>
</dbReference>
<dbReference type="InterPro" id="IPR011990">
    <property type="entry name" value="TPR-like_helical_dom_sf"/>
</dbReference>
<dbReference type="EMBL" id="LN890989">
    <property type="protein sequence ID" value="CUS12524.1"/>
    <property type="molecule type" value="Genomic_DNA"/>
</dbReference>
<organism evidence="2 3">
    <name type="scientific">Tuber aestivum</name>
    <name type="common">summer truffle</name>
    <dbReference type="NCBI Taxonomy" id="59557"/>
    <lineage>
        <taxon>Eukaryota</taxon>
        <taxon>Fungi</taxon>
        <taxon>Dikarya</taxon>
        <taxon>Ascomycota</taxon>
        <taxon>Pezizomycotina</taxon>
        <taxon>Pezizomycetes</taxon>
        <taxon>Pezizales</taxon>
        <taxon>Tuberaceae</taxon>
        <taxon>Tuber</taxon>
    </lineage>
</organism>
<feature type="compositionally biased region" description="Basic and acidic residues" evidence="1">
    <location>
        <begin position="64"/>
        <end position="75"/>
    </location>
</feature>
<dbReference type="Gene3D" id="1.25.40.10">
    <property type="entry name" value="Tetratricopeptide repeat domain"/>
    <property type="match status" value="1"/>
</dbReference>
<dbReference type="AlphaFoldDB" id="A0A292PZG1"/>